<dbReference type="InterPro" id="IPR037739">
    <property type="entry name" value="C6orf141"/>
</dbReference>
<dbReference type="Bgee" id="ENSCSAG00000019297">
    <property type="expression patterns" value="Expressed in caudate nucleus and 4 other cell types or tissues"/>
</dbReference>
<dbReference type="Ensembl" id="ENSCSAT00000019387.1">
    <property type="protein sequence ID" value="ENSCSAP00000018807.1"/>
    <property type="gene ID" value="ENSCSAG00000019297.1"/>
</dbReference>
<dbReference type="Proteomes" id="UP000029965">
    <property type="component" value="Chromosome 17"/>
</dbReference>
<reference evidence="2" key="3">
    <citation type="submission" date="2025-09" db="UniProtKB">
        <authorList>
            <consortium name="Ensembl"/>
        </authorList>
    </citation>
    <scope>IDENTIFICATION</scope>
</reference>
<dbReference type="eggNOG" id="ENOG502SVK6">
    <property type="taxonomic scope" value="Eukaryota"/>
</dbReference>
<protein>
    <submittedName>
        <fullName evidence="2">Chromosome 6 open reading frame 141</fullName>
    </submittedName>
</protein>
<feature type="compositionally biased region" description="Basic and acidic residues" evidence="1">
    <location>
        <begin position="1"/>
        <end position="10"/>
    </location>
</feature>
<dbReference type="jPOST" id="A0A0D9SD68"/>
<feature type="region of interest" description="Disordered" evidence="1">
    <location>
        <begin position="196"/>
        <end position="245"/>
    </location>
</feature>
<dbReference type="GeneTree" id="ENSGT00390000007738"/>
<sequence>MNDPIARMETRGTQGAANPMDSSRSLGDLGSFPREVGRGAPLAPGARNPATAGASRSQSCSHEDRSTGRALGPWAGEELDRESWVREKVLFLLHPERWLGTQGDPAREKVAGAKDLPHAAGGEDHGEEPNYPSVSQLEKRISGRRIAPPRDPADPPKYVLVRVEDYQLTQEVLQTSWAKGRMTTRTEEHSVTALTFRSSREGQPGGHRAPAEPRNLQERTGAPRVHAAERRVSPSPGTLLEEIKL</sequence>
<proteinExistence type="predicted"/>
<accession>A0A0D9SD68</accession>
<feature type="compositionally biased region" description="Polar residues" evidence="1">
    <location>
        <begin position="11"/>
        <end position="25"/>
    </location>
</feature>
<reference evidence="2 3" key="1">
    <citation type="submission" date="2014-03" db="EMBL/GenBank/DDBJ databases">
        <authorList>
            <person name="Warren W."/>
            <person name="Wilson R.K."/>
        </authorList>
    </citation>
    <scope>NUCLEOTIDE SEQUENCE</scope>
</reference>
<dbReference type="PANTHER" id="PTHR36880:SF1">
    <property type="entry name" value="9130008F23RIK PROTEIN"/>
    <property type="match status" value="1"/>
</dbReference>
<feature type="compositionally biased region" description="Basic and acidic residues" evidence="1">
    <location>
        <begin position="105"/>
        <end position="128"/>
    </location>
</feature>
<dbReference type="PANTHER" id="PTHR36880">
    <property type="entry name" value="9130008F23RIK PROTEIN"/>
    <property type="match status" value="1"/>
</dbReference>
<reference evidence="2" key="2">
    <citation type="submission" date="2025-08" db="UniProtKB">
        <authorList>
            <consortium name="Ensembl"/>
        </authorList>
    </citation>
    <scope>IDENTIFICATION</scope>
</reference>
<dbReference type="OMA" id="VRIVDYQ"/>
<dbReference type="EMBL" id="AQIB01160060">
    <property type="status" value="NOT_ANNOTATED_CDS"/>
    <property type="molecule type" value="Genomic_DNA"/>
</dbReference>
<name>A0A0D9SD68_CHLSB</name>
<gene>
    <name evidence="2" type="primary">C6orf141</name>
</gene>
<evidence type="ECO:0000313" key="3">
    <source>
        <dbReference type="Proteomes" id="UP000029965"/>
    </source>
</evidence>
<evidence type="ECO:0000313" key="2">
    <source>
        <dbReference type="Ensembl" id="ENSCSAP00000018807.1"/>
    </source>
</evidence>
<feature type="region of interest" description="Disordered" evidence="1">
    <location>
        <begin position="1"/>
        <end position="78"/>
    </location>
</feature>
<feature type="region of interest" description="Disordered" evidence="1">
    <location>
        <begin position="97"/>
        <end position="158"/>
    </location>
</feature>
<dbReference type="BioGRID-ORCS" id="103221383">
    <property type="hits" value="0 hits in 6 CRISPR screens"/>
</dbReference>
<keyword evidence="3" id="KW-1185">Reference proteome</keyword>
<dbReference type="KEGG" id="csab:103221383"/>
<dbReference type="AlphaFoldDB" id="A0A0D9SD68"/>
<organism evidence="2 3">
    <name type="scientific">Chlorocebus sabaeus</name>
    <name type="common">Green monkey</name>
    <name type="synonym">Simia sabaea</name>
    <dbReference type="NCBI Taxonomy" id="60711"/>
    <lineage>
        <taxon>Eukaryota</taxon>
        <taxon>Metazoa</taxon>
        <taxon>Chordata</taxon>
        <taxon>Craniata</taxon>
        <taxon>Vertebrata</taxon>
        <taxon>Euteleostomi</taxon>
        <taxon>Mammalia</taxon>
        <taxon>Eutheria</taxon>
        <taxon>Euarchontoglires</taxon>
        <taxon>Primates</taxon>
        <taxon>Haplorrhini</taxon>
        <taxon>Catarrhini</taxon>
        <taxon>Cercopithecidae</taxon>
        <taxon>Cercopithecinae</taxon>
        <taxon>Chlorocebus</taxon>
    </lineage>
</organism>
<evidence type="ECO:0000256" key="1">
    <source>
        <dbReference type="SAM" id="MobiDB-lite"/>
    </source>
</evidence>